<evidence type="ECO:0000313" key="4">
    <source>
        <dbReference type="Proteomes" id="UP000749293"/>
    </source>
</evidence>
<dbReference type="EMBL" id="JAANYQ010000022">
    <property type="protein sequence ID" value="KAF4119628.1"/>
    <property type="molecule type" value="Genomic_DNA"/>
</dbReference>
<sequence>MGAKSGVALKSLQWFFRGIEFLAAVLILAVYSYFLATLDNHGLNITKTHRAVEGISGAGALYTLIGLILLCCLAGIAFFSFLAIVLDIAFAGAFIYVAWANRSGAGSCNGYLDTPFGRGQGSSTASGDDGFTPLPSFRTACRLQTACLAVAIISTVFFLISALLEVALVRHHRKAKRYGPGPGNDYTSGYGRKPGFFGRFRRNKRRGDAESESALPAHTTPAQLDGRQSYATDNTAHGSNENPYGSAHNAKYETGYGYPQQAANGYQYGDGTYSRT</sequence>
<feature type="transmembrane region" description="Helical" evidence="2">
    <location>
        <begin position="81"/>
        <end position="99"/>
    </location>
</feature>
<dbReference type="GeneID" id="55970765"/>
<dbReference type="RefSeq" id="XP_035318280.1">
    <property type="nucleotide sequence ID" value="XM_035466511.1"/>
</dbReference>
<dbReference type="AlphaFoldDB" id="A0A9P5CXT1"/>
<feature type="transmembrane region" description="Helical" evidence="2">
    <location>
        <begin position="143"/>
        <end position="168"/>
    </location>
</feature>
<organism evidence="3 4">
    <name type="scientific">Geosmithia morbida</name>
    <dbReference type="NCBI Taxonomy" id="1094350"/>
    <lineage>
        <taxon>Eukaryota</taxon>
        <taxon>Fungi</taxon>
        <taxon>Dikarya</taxon>
        <taxon>Ascomycota</taxon>
        <taxon>Pezizomycotina</taxon>
        <taxon>Sordariomycetes</taxon>
        <taxon>Hypocreomycetidae</taxon>
        <taxon>Hypocreales</taxon>
        <taxon>Bionectriaceae</taxon>
        <taxon>Geosmithia</taxon>
    </lineage>
</organism>
<protein>
    <recommendedName>
        <fullName evidence="5">MARVEL domain-containing protein</fullName>
    </recommendedName>
</protein>
<evidence type="ECO:0000256" key="2">
    <source>
        <dbReference type="SAM" id="Phobius"/>
    </source>
</evidence>
<accession>A0A9P5CXT1</accession>
<dbReference type="Proteomes" id="UP000749293">
    <property type="component" value="Unassembled WGS sequence"/>
</dbReference>
<keyword evidence="4" id="KW-1185">Reference proteome</keyword>
<comment type="caution">
    <text evidence="3">The sequence shown here is derived from an EMBL/GenBank/DDBJ whole genome shotgun (WGS) entry which is preliminary data.</text>
</comment>
<name>A0A9P5CXT1_9HYPO</name>
<feature type="transmembrane region" description="Helical" evidence="2">
    <location>
        <begin position="14"/>
        <end position="34"/>
    </location>
</feature>
<keyword evidence="2" id="KW-0812">Transmembrane</keyword>
<feature type="transmembrane region" description="Helical" evidence="2">
    <location>
        <begin position="54"/>
        <end position="74"/>
    </location>
</feature>
<feature type="compositionally biased region" description="Polar residues" evidence="1">
    <location>
        <begin position="229"/>
        <end position="243"/>
    </location>
</feature>
<reference evidence="3" key="1">
    <citation type="submission" date="2020-03" db="EMBL/GenBank/DDBJ databases">
        <title>Site-based positive gene gene selection in Geosmithia morbida across the United States reveals a broad range of putative effectors and factors for local host and environmental adapation.</title>
        <authorList>
            <person name="Onufrak A."/>
            <person name="Murdoch R.W."/>
            <person name="Gazis R."/>
            <person name="Huff M."/>
            <person name="Staton M."/>
            <person name="Klingeman W."/>
            <person name="Hadziabdic D."/>
        </authorList>
    </citation>
    <scope>NUCLEOTIDE SEQUENCE</scope>
    <source>
        <strain evidence="3">1262</strain>
    </source>
</reference>
<evidence type="ECO:0000313" key="3">
    <source>
        <dbReference type="EMBL" id="KAF4119628.1"/>
    </source>
</evidence>
<dbReference type="OrthoDB" id="5342507at2759"/>
<feature type="region of interest" description="Disordered" evidence="1">
    <location>
        <begin position="197"/>
        <end position="276"/>
    </location>
</feature>
<evidence type="ECO:0000256" key="1">
    <source>
        <dbReference type="SAM" id="MobiDB-lite"/>
    </source>
</evidence>
<gene>
    <name evidence="3" type="ORF">GMORB2_4537</name>
</gene>
<evidence type="ECO:0008006" key="5">
    <source>
        <dbReference type="Google" id="ProtNLM"/>
    </source>
</evidence>
<proteinExistence type="predicted"/>
<keyword evidence="2" id="KW-0472">Membrane</keyword>
<keyword evidence="2" id="KW-1133">Transmembrane helix</keyword>